<dbReference type="RefSeq" id="WP_344603107.1">
    <property type="nucleotide sequence ID" value="NZ_BAAATK010000015.1"/>
</dbReference>
<protein>
    <recommendedName>
        <fullName evidence="1">RiboL-PSP-HEPN domain-containing protein</fullName>
    </recommendedName>
</protein>
<evidence type="ECO:0000259" key="1">
    <source>
        <dbReference type="Pfam" id="PF18735"/>
    </source>
</evidence>
<organism evidence="2 3">
    <name type="scientific">Streptomyces glaucus</name>
    <dbReference type="NCBI Taxonomy" id="284029"/>
    <lineage>
        <taxon>Bacteria</taxon>
        <taxon>Bacillati</taxon>
        <taxon>Actinomycetota</taxon>
        <taxon>Actinomycetes</taxon>
        <taxon>Kitasatosporales</taxon>
        <taxon>Streptomycetaceae</taxon>
        <taxon>Streptomyces</taxon>
    </lineage>
</organism>
<evidence type="ECO:0000313" key="3">
    <source>
        <dbReference type="Proteomes" id="UP001500460"/>
    </source>
</evidence>
<dbReference type="Pfam" id="PF18735">
    <property type="entry name" value="HEPN_RiboL-PSP"/>
    <property type="match status" value="1"/>
</dbReference>
<reference evidence="3" key="1">
    <citation type="journal article" date="2019" name="Int. J. Syst. Evol. Microbiol.">
        <title>The Global Catalogue of Microorganisms (GCM) 10K type strain sequencing project: providing services to taxonomists for standard genome sequencing and annotation.</title>
        <authorList>
            <consortium name="The Broad Institute Genomics Platform"/>
            <consortium name="The Broad Institute Genome Sequencing Center for Infectious Disease"/>
            <person name="Wu L."/>
            <person name="Ma J."/>
        </authorList>
    </citation>
    <scope>NUCLEOTIDE SEQUENCE [LARGE SCALE GENOMIC DNA]</scope>
    <source>
        <strain evidence="3">JCM 6922</strain>
    </source>
</reference>
<dbReference type="InterPro" id="IPR041519">
    <property type="entry name" value="HEPN_RiboL-PSP"/>
</dbReference>
<feature type="domain" description="RiboL-PSP-HEPN" evidence="1">
    <location>
        <begin position="46"/>
        <end position="232"/>
    </location>
</feature>
<sequence>MREALAAFRADCAALRAELDLGPVLLAALSAAHADDKRTLATLAARSKRQSYVNGIISLYGLLEESVDKVVIEVAEAYSGIFSRYSHVPERTRVAYKEFSLRSLLEAERVRLREPIDEAAAIHALTSSVNNMQPQWLPVVFTYATANYRFPYIAELLHRVDIDVRSNINESAIRGMLTDSGLDFRSTEGFLADLVARRNEVAHSYQALNLLDVDTLRAYLDVTEFFIEDLQRVASERVLRCLTEQQLQPMGKVAHVWRQAIGVDMTSGVIQTPCKVVLVRGSSLSVIDAQSLQSDGIPLEGRVQADAGTLPLGISFSGQLLGNFEGGDAFVLPEKWSYLSIF</sequence>
<dbReference type="Proteomes" id="UP001500460">
    <property type="component" value="Unassembled WGS sequence"/>
</dbReference>
<dbReference type="EMBL" id="BAAATK010000015">
    <property type="protein sequence ID" value="GAA2436835.1"/>
    <property type="molecule type" value="Genomic_DNA"/>
</dbReference>
<proteinExistence type="predicted"/>
<keyword evidence="3" id="KW-1185">Reference proteome</keyword>
<name>A0ABP5WZG9_9ACTN</name>
<gene>
    <name evidence="2" type="ORF">GCM10010421_28270</name>
</gene>
<comment type="caution">
    <text evidence="2">The sequence shown here is derived from an EMBL/GenBank/DDBJ whole genome shotgun (WGS) entry which is preliminary data.</text>
</comment>
<accession>A0ABP5WZG9</accession>
<evidence type="ECO:0000313" key="2">
    <source>
        <dbReference type="EMBL" id="GAA2436835.1"/>
    </source>
</evidence>